<name>A0ABV9AAK3_9ACTN</name>
<accession>A0ABV9AAK3</accession>
<keyword evidence="1" id="KW-0472">Membrane</keyword>
<gene>
    <name evidence="2" type="ORF">ACFPA8_22615</name>
</gene>
<keyword evidence="1" id="KW-0812">Transmembrane</keyword>
<dbReference type="Pfam" id="PF21833">
    <property type="entry name" value="DUF6893"/>
    <property type="match status" value="1"/>
</dbReference>
<dbReference type="Proteomes" id="UP001595997">
    <property type="component" value="Unassembled WGS sequence"/>
</dbReference>
<evidence type="ECO:0000313" key="2">
    <source>
        <dbReference type="EMBL" id="MFC4496927.1"/>
    </source>
</evidence>
<feature type="transmembrane region" description="Helical" evidence="1">
    <location>
        <begin position="12"/>
        <end position="31"/>
    </location>
</feature>
<comment type="caution">
    <text evidence="2">The sequence shown here is derived from an EMBL/GenBank/DDBJ whole genome shotgun (WGS) entry which is preliminary data.</text>
</comment>
<evidence type="ECO:0000313" key="3">
    <source>
        <dbReference type="Proteomes" id="UP001595997"/>
    </source>
</evidence>
<proteinExistence type="predicted"/>
<dbReference type="EMBL" id="JBHSFH010000013">
    <property type="protein sequence ID" value="MFC4496927.1"/>
    <property type="molecule type" value="Genomic_DNA"/>
</dbReference>
<evidence type="ECO:0000256" key="1">
    <source>
        <dbReference type="SAM" id="Phobius"/>
    </source>
</evidence>
<dbReference type="InterPro" id="IPR054188">
    <property type="entry name" value="DUF6893"/>
</dbReference>
<organism evidence="2 3">
    <name type="scientific">Streptomyces ovatisporus</name>
    <dbReference type="NCBI Taxonomy" id="1128682"/>
    <lineage>
        <taxon>Bacteria</taxon>
        <taxon>Bacillati</taxon>
        <taxon>Actinomycetota</taxon>
        <taxon>Actinomycetes</taxon>
        <taxon>Kitasatosporales</taxon>
        <taxon>Streptomycetaceae</taxon>
        <taxon>Streptomyces</taxon>
    </lineage>
</organism>
<keyword evidence="3" id="KW-1185">Reference proteome</keyword>
<keyword evidence="1" id="KW-1133">Transmembrane helix</keyword>
<protein>
    <submittedName>
        <fullName evidence="2">DUF6893 family small protein</fullName>
    </submittedName>
</protein>
<sequence length="43" mass="4482">MKRGIFVPASAVRIVVGAVTVAVVAMAAASAPDAVRYFKMKTM</sequence>
<reference evidence="3" key="1">
    <citation type="journal article" date="2019" name="Int. J. Syst. Evol. Microbiol.">
        <title>The Global Catalogue of Microorganisms (GCM) 10K type strain sequencing project: providing services to taxonomists for standard genome sequencing and annotation.</title>
        <authorList>
            <consortium name="The Broad Institute Genomics Platform"/>
            <consortium name="The Broad Institute Genome Sequencing Center for Infectious Disease"/>
            <person name="Wu L."/>
            <person name="Ma J."/>
        </authorList>
    </citation>
    <scope>NUCLEOTIDE SEQUENCE [LARGE SCALE GENOMIC DNA]</scope>
    <source>
        <strain evidence="3">CGMCC 4.7357</strain>
    </source>
</reference>
<dbReference type="RefSeq" id="WP_386451258.1">
    <property type="nucleotide sequence ID" value="NZ_JBHSFH010000013.1"/>
</dbReference>